<evidence type="ECO:0000256" key="3">
    <source>
        <dbReference type="ARBA" id="ARBA00022692"/>
    </source>
</evidence>
<evidence type="ECO:0008006" key="10">
    <source>
        <dbReference type="Google" id="ProtNLM"/>
    </source>
</evidence>
<dbReference type="Pfam" id="PF03706">
    <property type="entry name" value="LPG_synthase_TM"/>
    <property type="match status" value="1"/>
</dbReference>
<feature type="compositionally biased region" description="Polar residues" evidence="6">
    <location>
        <begin position="357"/>
        <end position="366"/>
    </location>
</feature>
<evidence type="ECO:0000256" key="2">
    <source>
        <dbReference type="ARBA" id="ARBA00022475"/>
    </source>
</evidence>
<evidence type="ECO:0000256" key="6">
    <source>
        <dbReference type="SAM" id="MobiDB-lite"/>
    </source>
</evidence>
<dbReference type="Proteomes" id="UP000324595">
    <property type="component" value="Unassembled WGS sequence"/>
</dbReference>
<evidence type="ECO:0000256" key="4">
    <source>
        <dbReference type="ARBA" id="ARBA00022989"/>
    </source>
</evidence>
<dbReference type="RefSeq" id="WP_246138224.1">
    <property type="nucleotide sequence ID" value="NZ_VNHY01000003.1"/>
</dbReference>
<proteinExistence type="predicted"/>
<dbReference type="AlphaFoldDB" id="A0A5D3YGT9"/>
<dbReference type="GO" id="GO:0005886">
    <property type="term" value="C:plasma membrane"/>
    <property type="evidence" value="ECO:0007669"/>
    <property type="project" value="UniProtKB-SubCell"/>
</dbReference>
<feature type="transmembrane region" description="Helical" evidence="7">
    <location>
        <begin position="52"/>
        <end position="69"/>
    </location>
</feature>
<feature type="transmembrane region" description="Helical" evidence="7">
    <location>
        <begin position="239"/>
        <end position="262"/>
    </location>
</feature>
<evidence type="ECO:0000256" key="1">
    <source>
        <dbReference type="ARBA" id="ARBA00004651"/>
    </source>
</evidence>
<evidence type="ECO:0000313" key="8">
    <source>
        <dbReference type="EMBL" id="TYP92641.1"/>
    </source>
</evidence>
<accession>A0A5D3YGT9</accession>
<keyword evidence="2" id="KW-1003">Cell membrane</keyword>
<evidence type="ECO:0000256" key="5">
    <source>
        <dbReference type="ARBA" id="ARBA00023136"/>
    </source>
</evidence>
<keyword evidence="5 7" id="KW-0472">Membrane</keyword>
<comment type="subcellular location">
    <subcellularLocation>
        <location evidence="1">Cell membrane</location>
        <topology evidence="1">Multi-pass membrane protein</topology>
    </subcellularLocation>
</comment>
<sequence>MPDNERQIEENPQKYFSKKYLVISIGLSIATMAFLIYLTYTPGVLKHLKPKRLPGIVLAVIVSFLRLWFSAAKIRYLSEKVLGWMASFRVMLSWDFTSSITPSTIGGAPMATYAMTKEGFNFGQSTAIILYSVLLDQLWFAVAVPILLVSGLFFEVVPNNTGMVGHASMALLYIGLLSYAGLMAYGVLKNPNAIKKVVNFVFKLPFLKKWKDNVADEVDNLVEYSHELRKKPTSFLLKAFFLSTMSWLCRIALPTIVVLSLLPADVILSVLRSLAMNLAFLIMPTPGGSGGVEGLFAIFQGPLIDRKAFIGLAVFAWRVISYYITVGLGMMATTWYINRSVVELKSDDNDSQELDASDTSSSKSVE</sequence>
<evidence type="ECO:0000256" key="7">
    <source>
        <dbReference type="SAM" id="Phobius"/>
    </source>
</evidence>
<dbReference type="PANTHER" id="PTHR37693:SF1">
    <property type="entry name" value="INTEGRAL MEMBRANE PROTEIN"/>
    <property type="match status" value="1"/>
</dbReference>
<protein>
    <recommendedName>
        <fullName evidence="10">Lysylphosphatidylglycerol synthase TM region</fullName>
    </recommendedName>
</protein>
<dbReference type="InterPro" id="IPR022791">
    <property type="entry name" value="L-PG_synthase/AglD"/>
</dbReference>
<keyword evidence="4 7" id="KW-1133">Transmembrane helix</keyword>
<feature type="transmembrane region" description="Helical" evidence="7">
    <location>
        <begin position="20"/>
        <end position="40"/>
    </location>
</feature>
<evidence type="ECO:0000313" key="9">
    <source>
        <dbReference type="Proteomes" id="UP000324595"/>
    </source>
</evidence>
<feature type="transmembrane region" description="Helical" evidence="7">
    <location>
        <begin position="138"/>
        <end position="157"/>
    </location>
</feature>
<keyword evidence="9" id="KW-1185">Reference proteome</keyword>
<reference evidence="8 9" key="1">
    <citation type="submission" date="2019-07" db="EMBL/GenBank/DDBJ databases">
        <title>Genomic Encyclopedia of Archaeal and Bacterial Type Strains, Phase II (KMG-II): from individual species to whole genera.</title>
        <authorList>
            <person name="Goeker M."/>
        </authorList>
    </citation>
    <scope>NUCLEOTIDE SEQUENCE [LARGE SCALE GENOMIC DNA]</scope>
    <source>
        <strain evidence="8 9">DSM 21935</strain>
    </source>
</reference>
<feature type="region of interest" description="Disordered" evidence="6">
    <location>
        <begin position="347"/>
        <end position="366"/>
    </location>
</feature>
<keyword evidence="3 7" id="KW-0812">Transmembrane</keyword>
<dbReference type="NCBIfam" id="TIGR00374">
    <property type="entry name" value="flippase-like domain"/>
    <property type="match status" value="1"/>
</dbReference>
<name>A0A5D3YGT9_9BACT</name>
<dbReference type="PANTHER" id="PTHR37693">
    <property type="entry name" value="PHOSPHATIDYLGLYCEROL LYSYLTRANSFERASE"/>
    <property type="match status" value="1"/>
</dbReference>
<feature type="transmembrane region" description="Helical" evidence="7">
    <location>
        <begin position="169"/>
        <end position="188"/>
    </location>
</feature>
<gene>
    <name evidence="8" type="ORF">LX73_2003</name>
</gene>
<organism evidence="8 9">
    <name type="scientific">Fodinibius salinus</name>
    <dbReference type="NCBI Taxonomy" id="860790"/>
    <lineage>
        <taxon>Bacteria</taxon>
        <taxon>Pseudomonadati</taxon>
        <taxon>Balneolota</taxon>
        <taxon>Balneolia</taxon>
        <taxon>Balneolales</taxon>
        <taxon>Balneolaceae</taxon>
        <taxon>Fodinibius</taxon>
    </lineage>
</organism>
<comment type="caution">
    <text evidence="8">The sequence shown here is derived from an EMBL/GenBank/DDBJ whole genome shotgun (WGS) entry which is preliminary data.</text>
</comment>
<feature type="transmembrane region" description="Helical" evidence="7">
    <location>
        <begin position="308"/>
        <end position="337"/>
    </location>
</feature>
<feature type="transmembrane region" description="Helical" evidence="7">
    <location>
        <begin position="274"/>
        <end position="296"/>
    </location>
</feature>
<dbReference type="EMBL" id="VNHY01000003">
    <property type="protein sequence ID" value="TYP92641.1"/>
    <property type="molecule type" value="Genomic_DNA"/>
</dbReference>